<evidence type="ECO:0000256" key="2">
    <source>
        <dbReference type="ARBA" id="ARBA00022741"/>
    </source>
</evidence>
<evidence type="ECO:0000313" key="5">
    <source>
        <dbReference type="EMBL" id="MBI5974625.1"/>
    </source>
</evidence>
<keyword evidence="3 5" id="KW-0067">ATP-binding</keyword>
<organism evidence="5 6">
    <name type="scientific">Staphylococcus canis</name>
    <dbReference type="NCBI Taxonomy" id="2724942"/>
    <lineage>
        <taxon>Bacteria</taxon>
        <taxon>Bacillati</taxon>
        <taxon>Bacillota</taxon>
        <taxon>Bacilli</taxon>
        <taxon>Bacillales</taxon>
        <taxon>Staphylococcaceae</taxon>
        <taxon>Staphylococcus</taxon>
    </lineage>
</organism>
<evidence type="ECO:0000256" key="3">
    <source>
        <dbReference type="ARBA" id="ARBA00022840"/>
    </source>
</evidence>
<dbReference type="Pfam" id="PF00005">
    <property type="entry name" value="ABC_tran"/>
    <property type="match status" value="1"/>
</dbReference>
<comment type="caution">
    <text evidence="5">The sequence shown here is derived from an EMBL/GenBank/DDBJ whole genome shotgun (WGS) entry which is preliminary data.</text>
</comment>
<evidence type="ECO:0000259" key="4">
    <source>
        <dbReference type="PROSITE" id="PS50893"/>
    </source>
</evidence>
<gene>
    <name evidence="5" type="ORF">HHH54_03300</name>
</gene>
<evidence type="ECO:0000313" key="6">
    <source>
        <dbReference type="Proteomes" id="UP000751852"/>
    </source>
</evidence>
<keyword evidence="1" id="KW-0813">Transport</keyword>
<dbReference type="EMBL" id="JABANU010000006">
    <property type="protein sequence ID" value="MBI5974625.1"/>
    <property type="molecule type" value="Genomic_DNA"/>
</dbReference>
<dbReference type="SUPFAM" id="SSF52540">
    <property type="entry name" value="P-loop containing nucleoside triphosphate hydrolases"/>
    <property type="match status" value="1"/>
</dbReference>
<dbReference type="PROSITE" id="PS00211">
    <property type="entry name" value="ABC_TRANSPORTER_1"/>
    <property type="match status" value="1"/>
</dbReference>
<reference evidence="5 6" key="1">
    <citation type="submission" date="2020-04" db="EMBL/GenBank/DDBJ databases">
        <title>Staphylococcus species from domestic dog.</title>
        <authorList>
            <person name="Paterson G.K."/>
        </authorList>
    </citation>
    <scope>NUCLEOTIDE SEQUENCE [LARGE SCALE GENOMIC DNA]</scope>
    <source>
        <strain evidence="5 6">H16/1A</strain>
    </source>
</reference>
<dbReference type="InterPro" id="IPR027417">
    <property type="entry name" value="P-loop_NTPase"/>
</dbReference>
<dbReference type="PANTHER" id="PTHR42781">
    <property type="entry name" value="SPERMIDINE/PUTRESCINE IMPORT ATP-BINDING PROTEIN POTA"/>
    <property type="match status" value="1"/>
</dbReference>
<dbReference type="Proteomes" id="UP000751852">
    <property type="component" value="Unassembled WGS sequence"/>
</dbReference>
<dbReference type="SMART" id="SM00382">
    <property type="entry name" value="AAA"/>
    <property type="match status" value="1"/>
</dbReference>
<sequence length="201" mass="22748">MLSIQILKEINGKPITVDIQSQQPKIYALQGMSGIGKTTCLNIIAGIQDADSAYIAINEQVLTDTRNLIQTPIRQRQIGYLFQDYQLFPHMSALKNITFMTEDNAHIQTLLKTLNIQHLKEMYPGQCSGGEKQRIALARALSTKPQILLLDEPFSSLDDKSKQEGIRLIQHIYEAWHIPIIFVTHSQSEARQLAHEIITLT</sequence>
<name>A0ABS0T7B0_9STAP</name>
<dbReference type="InterPro" id="IPR017871">
    <property type="entry name" value="ABC_transporter-like_CS"/>
</dbReference>
<protein>
    <submittedName>
        <fullName evidence="5">ATP-binding cassette domain-containing protein</fullName>
    </submittedName>
</protein>
<proteinExistence type="predicted"/>
<dbReference type="PROSITE" id="PS50893">
    <property type="entry name" value="ABC_TRANSPORTER_2"/>
    <property type="match status" value="1"/>
</dbReference>
<dbReference type="InterPro" id="IPR050093">
    <property type="entry name" value="ABC_SmlMolc_Importer"/>
</dbReference>
<accession>A0ABS0T7B0</accession>
<keyword evidence="2" id="KW-0547">Nucleotide-binding</keyword>
<feature type="domain" description="ABC transporter" evidence="4">
    <location>
        <begin position="1"/>
        <end position="201"/>
    </location>
</feature>
<dbReference type="Gene3D" id="3.40.50.300">
    <property type="entry name" value="P-loop containing nucleotide triphosphate hydrolases"/>
    <property type="match status" value="1"/>
</dbReference>
<dbReference type="InterPro" id="IPR003593">
    <property type="entry name" value="AAA+_ATPase"/>
</dbReference>
<evidence type="ECO:0000256" key="1">
    <source>
        <dbReference type="ARBA" id="ARBA00022448"/>
    </source>
</evidence>
<dbReference type="InterPro" id="IPR003439">
    <property type="entry name" value="ABC_transporter-like_ATP-bd"/>
</dbReference>
<dbReference type="RefSeq" id="WP_198617415.1">
    <property type="nucleotide sequence ID" value="NZ_JABANU010000006.1"/>
</dbReference>
<keyword evidence="6" id="KW-1185">Reference proteome</keyword>
<dbReference type="GO" id="GO:0005524">
    <property type="term" value="F:ATP binding"/>
    <property type="evidence" value="ECO:0007669"/>
    <property type="project" value="UniProtKB-KW"/>
</dbReference>
<dbReference type="PANTHER" id="PTHR42781:SF4">
    <property type="entry name" value="SPERMIDINE_PUTRESCINE IMPORT ATP-BINDING PROTEIN POTA"/>
    <property type="match status" value="1"/>
</dbReference>